<evidence type="ECO:0000313" key="5">
    <source>
        <dbReference type="EMBL" id="NHN32690.1"/>
    </source>
</evidence>
<gene>
    <name evidence="5" type="ORF">G9U52_22965</name>
</gene>
<dbReference type="Pfam" id="PF12833">
    <property type="entry name" value="HTH_18"/>
    <property type="match status" value="1"/>
</dbReference>
<keyword evidence="3" id="KW-0804">Transcription</keyword>
<dbReference type="SUPFAM" id="SSF51215">
    <property type="entry name" value="Regulatory protein AraC"/>
    <property type="match status" value="1"/>
</dbReference>
<evidence type="ECO:0000313" key="6">
    <source>
        <dbReference type="Proteomes" id="UP001165962"/>
    </source>
</evidence>
<protein>
    <submittedName>
        <fullName evidence="5">AraC family transcriptional regulator</fullName>
    </submittedName>
</protein>
<dbReference type="RefSeq" id="WP_166152979.1">
    <property type="nucleotide sequence ID" value="NZ_JAAOIW010000009.1"/>
</dbReference>
<dbReference type="PANTHER" id="PTHR43280">
    <property type="entry name" value="ARAC-FAMILY TRANSCRIPTIONAL REGULATOR"/>
    <property type="match status" value="1"/>
</dbReference>
<feature type="domain" description="HTH araC/xylS-type" evidence="4">
    <location>
        <begin position="190"/>
        <end position="288"/>
    </location>
</feature>
<dbReference type="PANTHER" id="PTHR43280:SF28">
    <property type="entry name" value="HTH-TYPE TRANSCRIPTIONAL ACTIVATOR RHAS"/>
    <property type="match status" value="1"/>
</dbReference>
<keyword evidence="2" id="KW-0238">DNA-binding</keyword>
<evidence type="ECO:0000256" key="3">
    <source>
        <dbReference type="ARBA" id="ARBA00023163"/>
    </source>
</evidence>
<accession>A0ABX0J8J2</accession>
<dbReference type="Pfam" id="PF02311">
    <property type="entry name" value="AraC_binding"/>
    <property type="match status" value="1"/>
</dbReference>
<keyword evidence="1" id="KW-0805">Transcription regulation</keyword>
<keyword evidence="6" id="KW-1185">Reference proteome</keyword>
<evidence type="ECO:0000256" key="1">
    <source>
        <dbReference type="ARBA" id="ARBA00023015"/>
    </source>
</evidence>
<dbReference type="InterPro" id="IPR009057">
    <property type="entry name" value="Homeodomain-like_sf"/>
</dbReference>
<evidence type="ECO:0000256" key="2">
    <source>
        <dbReference type="ARBA" id="ARBA00023125"/>
    </source>
</evidence>
<dbReference type="InterPro" id="IPR037923">
    <property type="entry name" value="HTH-like"/>
</dbReference>
<sequence length="297" mass="34587">MLYLKASIDQPIEYLSGGQFISDVSWIHSKRNIDSFEIIIGIKETLYIQQDDIQYEVKPGDVLFLLPFRTHQGYAMCSKNISFSWIHFKCRGLFEILEDSSLGADVNIITTQPESLNLHPFVLIPLYSSPPYIERIHILFHQIQHLVNSNYYTFRGVHYLLTALLIEMTEQLIVNEHAAKMKSLGDRNLAEILEWIRLHSTSSISASSIASAFNYNTEYLSHIFKQKMGVRLNEWIHVQKISKAKELLSRTTMSVKEIAKAVGIHDEKYFMRLFKNYEKMTPTKFRNAYYLTHLNNK</sequence>
<dbReference type="SUPFAM" id="SSF46689">
    <property type="entry name" value="Homeodomain-like"/>
    <property type="match status" value="2"/>
</dbReference>
<organism evidence="5 6">
    <name type="scientific">Paenibacillus agricola</name>
    <dbReference type="NCBI Taxonomy" id="2716264"/>
    <lineage>
        <taxon>Bacteria</taxon>
        <taxon>Bacillati</taxon>
        <taxon>Bacillota</taxon>
        <taxon>Bacilli</taxon>
        <taxon>Bacillales</taxon>
        <taxon>Paenibacillaceae</taxon>
        <taxon>Paenibacillus</taxon>
    </lineage>
</organism>
<dbReference type="EMBL" id="JAAOIW010000009">
    <property type="protein sequence ID" value="NHN32690.1"/>
    <property type="molecule type" value="Genomic_DNA"/>
</dbReference>
<name>A0ABX0J8J2_9BACL</name>
<evidence type="ECO:0000259" key="4">
    <source>
        <dbReference type="PROSITE" id="PS01124"/>
    </source>
</evidence>
<reference evidence="5" key="1">
    <citation type="submission" date="2020-03" db="EMBL/GenBank/DDBJ databases">
        <title>Draft sequencing of Paenibacilllus sp. S3N08.</title>
        <authorList>
            <person name="Kim D.-U."/>
        </authorList>
    </citation>
    <scope>NUCLEOTIDE SEQUENCE</scope>
    <source>
        <strain evidence="5">S3N08</strain>
    </source>
</reference>
<dbReference type="InterPro" id="IPR018060">
    <property type="entry name" value="HTH_AraC"/>
</dbReference>
<dbReference type="Gene3D" id="1.10.10.60">
    <property type="entry name" value="Homeodomain-like"/>
    <property type="match status" value="2"/>
</dbReference>
<comment type="caution">
    <text evidence="5">The sequence shown here is derived from an EMBL/GenBank/DDBJ whole genome shotgun (WGS) entry which is preliminary data.</text>
</comment>
<dbReference type="Proteomes" id="UP001165962">
    <property type="component" value="Unassembled WGS sequence"/>
</dbReference>
<dbReference type="InterPro" id="IPR003313">
    <property type="entry name" value="AraC-bd"/>
</dbReference>
<dbReference type="PROSITE" id="PS01124">
    <property type="entry name" value="HTH_ARAC_FAMILY_2"/>
    <property type="match status" value="1"/>
</dbReference>
<proteinExistence type="predicted"/>
<dbReference type="SMART" id="SM00342">
    <property type="entry name" value="HTH_ARAC"/>
    <property type="match status" value="1"/>
</dbReference>